<name>G1DB55_9CAUD</name>
<dbReference type="Proteomes" id="UP000006948">
    <property type="component" value="Segment"/>
</dbReference>
<accession>G1DB55</accession>
<dbReference type="GeneID" id="40083654"/>
<dbReference type="RefSeq" id="YP_009607595.1">
    <property type="nucleotide sequence ID" value="NC_041983.1"/>
</dbReference>
<gene>
    <name evidence="1" type="primary">37</name>
    <name evidence="1" type="ORF">TIMSHEL_37</name>
</gene>
<reference evidence="1 2" key="1">
    <citation type="journal article" date="2012" name="J. Virol.">
        <title>Complete Genome Sequences of 138 Mycobacteriophages.</title>
        <authorList>
            <consortium name="the Science Education Alliance Phage Hunters Advancing Genomics and Evolutionary Science Program"/>
            <consortium name="the KwaZulu-Natal Research Institute for Tuberculosis and HIV Mycobacterial Genetics Course Students"/>
            <consortium name="the Phage Hunters Integrating Research and Education Program"/>
            <person name="Hatfull G.F."/>
        </authorList>
    </citation>
    <scope>NUCLEOTIDE SEQUENCE [LARGE SCALE GENOMIC DNA]</scope>
</reference>
<sequence>MRQFWRDFWYEVRRSIPRTLYFIRHGQLHPEVRGG</sequence>
<proteinExistence type="predicted"/>
<evidence type="ECO:0000313" key="1">
    <source>
        <dbReference type="EMBL" id="AEJ92396.1"/>
    </source>
</evidence>
<dbReference type="KEGG" id="vg:40083654"/>
<evidence type="ECO:0000313" key="2">
    <source>
        <dbReference type="Proteomes" id="UP000006948"/>
    </source>
</evidence>
<dbReference type="EMBL" id="JF957060">
    <property type="protein sequence ID" value="AEJ92396.1"/>
    <property type="molecule type" value="Genomic_DNA"/>
</dbReference>
<protein>
    <submittedName>
        <fullName evidence="1">Uncharacterized protein</fullName>
    </submittedName>
</protein>
<organism evidence="1 2">
    <name type="scientific">Mycobacterium phage Timshel</name>
    <dbReference type="NCBI Taxonomy" id="1032895"/>
    <lineage>
        <taxon>Viruses</taxon>
        <taxon>Duplodnaviria</taxon>
        <taxon>Heunggongvirae</taxon>
        <taxon>Uroviricota</taxon>
        <taxon>Caudoviricetes</taxon>
        <taxon>Timshelvirus</taxon>
        <taxon>Timshelvirus timshel</taxon>
    </lineage>
</organism>
<keyword evidence="2" id="KW-1185">Reference proteome</keyword>